<feature type="compositionally biased region" description="Polar residues" evidence="1">
    <location>
        <begin position="79"/>
        <end position="93"/>
    </location>
</feature>
<keyword evidence="3" id="KW-1185">Reference proteome</keyword>
<gene>
    <name evidence="2" type="ORF">Pcinc_006855</name>
</gene>
<dbReference type="Proteomes" id="UP001286313">
    <property type="component" value="Unassembled WGS sequence"/>
</dbReference>
<sequence length="101" mass="12155">MVYKVGPPIWLRAFKLWRRYNDVQQNWYLPYEERCQRLGLQTLSDRRKRGDMIQTYKLLHGFDDVHTLYQILQAEHKQSQGTLTEAGKTQSLENETERQLV</sequence>
<comment type="caution">
    <text evidence="2">The sequence shown here is derived from an EMBL/GenBank/DDBJ whole genome shotgun (WGS) entry which is preliminary data.</text>
</comment>
<evidence type="ECO:0000313" key="3">
    <source>
        <dbReference type="Proteomes" id="UP001286313"/>
    </source>
</evidence>
<reference evidence="2" key="1">
    <citation type="submission" date="2023-10" db="EMBL/GenBank/DDBJ databases">
        <title>Genome assemblies of two species of porcelain crab, Petrolisthes cinctipes and Petrolisthes manimaculis (Anomura: Porcellanidae).</title>
        <authorList>
            <person name="Angst P."/>
        </authorList>
    </citation>
    <scope>NUCLEOTIDE SEQUENCE</scope>
    <source>
        <strain evidence="2">PB745_01</strain>
        <tissue evidence="2">Gill</tissue>
    </source>
</reference>
<protein>
    <submittedName>
        <fullName evidence="2">Uncharacterized protein</fullName>
    </submittedName>
</protein>
<evidence type="ECO:0000256" key="1">
    <source>
        <dbReference type="SAM" id="MobiDB-lite"/>
    </source>
</evidence>
<dbReference type="AlphaFoldDB" id="A0AAE1GGF2"/>
<name>A0AAE1GGF2_PETCI</name>
<proteinExistence type="predicted"/>
<evidence type="ECO:0000313" key="2">
    <source>
        <dbReference type="EMBL" id="KAK3889113.1"/>
    </source>
</evidence>
<feature type="region of interest" description="Disordered" evidence="1">
    <location>
        <begin position="78"/>
        <end position="101"/>
    </location>
</feature>
<dbReference type="EMBL" id="JAWQEG010000504">
    <property type="protein sequence ID" value="KAK3889113.1"/>
    <property type="molecule type" value="Genomic_DNA"/>
</dbReference>
<accession>A0AAE1GGF2</accession>
<organism evidence="2 3">
    <name type="scientific">Petrolisthes cinctipes</name>
    <name type="common">Flat porcelain crab</name>
    <dbReference type="NCBI Taxonomy" id="88211"/>
    <lineage>
        <taxon>Eukaryota</taxon>
        <taxon>Metazoa</taxon>
        <taxon>Ecdysozoa</taxon>
        <taxon>Arthropoda</taxon>
        <taxon>Crustacea</taxon>
        <taxon>Multicrustacea</taxon>
        <taxon>Malacostraca</taxon>
        <taxon>Eumalacostraca</taxon>
        <taxon>Eucarida</taxon>
        <taxon>Decapoda</taxon>
        <taxon>Pleocyemata</taxon>
        <taxon>Anomura</taxon>
        <taxon>Galatheoidea</taxon>
        <taxon>Porcellanidae</taxon>
        <taxon>Petrolisthes</taxon>
    </lineage>
</organism>